<evidence type="ECO:0000313" key="1">
    <source>
        <dbReference type="Proteomes" id="UP000887565"/>
    </source>
</evidence>
<reference evidence="2" key="1">
    <citation type="submission" date="2022-11" db="UniProtKB">
        <authorList>
            <consortium name="WormBaseParasite"/>
        </authorList>
    </citation>
    <scope>IDENTIFICATION</scope>
</reference>
<evidence type="ECO:0000313" key="2">
    <source>
        <dbReference type="WBParaSite" id="nRc.2.0.1.t04755-RA"/>
    </source>
</evidence>
<dbReference type="WBParaSite" id="nRc.2.0.1.t04755-RA">
    <property type="protein sequence ID" value="nRc.2.0.1.t04755-RA"/>
    <property type="gene ID" value="nRc.2.0.1.g04755"/>
</dbReference>
<keyword evidence="1" id="KW-1185">Reference proteome</keyword>
<name>A0A915HTN4_ROMCU</name>
<sequence>LTDLTKFGTSGAADIGAPSCSTSPRVHCQQHYPGNTHRQDFVGQRTFVTGSGHHLPGCGTGEVQRPAHISCCGVVTMMTTGAQ</sequence>
<dbReference type="Proteomes" id="UP000887565">
    <property type="component" value="Unplaced"/>
</dbReference>
<dbReference type="AlphaFoldDB" id="A0A915HTN4"/>
<protein>
    <submittedName>
        <fullName evidence="2">Uncharacterized protein</fullName>
    </submittedName>
</protein>
<organism evidence="1 2">
    <name type="scientific">Romanomermis culicivorax</name>
    <name type="common">Nematode worm</name>
    <dbReference type="NCBI Taxonomy" id="13658"/>
    <lineage>
        <taxon>Eukaryota</taxon>
        <taxon>Metazoa</taxon>
        <taxon>Ecdysozoa</taxon>
        <taxon>Nematoda</taxon>
        <taxon>Enoplea</taxon>
        <taxon>Dorylaimia</taxon>
        <taxon>Mermithida</taxon>
        <taxon>Mermithoidea</taxon>
        <taxon>Mermithidae</taxon>
        <taxon>Romanomermis</taxon>
    </lineage>
</organism>
<accession>A0A915HTN4</accession>
<proteinExistence type="predicted"/>